<dbReference type="FunCoup" id="A0A409WFV9">
    <property type="interactions" value="310"/>
</dbReference>
<dbReference type="SUPFAM" id="SSF51306">
    <property type="entry name" value="LexA/Signal peptidase"/>
    <property type="match status" value="1"/>
</dbReference>
<dbReference type="AlphaFoldDB" id="A0A409WFV9"/>
<dbReference type="InterPro" id="IPR037730">
    <property type="entry name" value="IMP2"/>
</dbReference>
<evidence type="ECO:0000259" key="12">
    <source>
        <dbReference type="Pfam" id="PF10502"/>
    </source>
</evidence>
<dbReference type="EC" id="3.4.21.-" evidence="11"/>
<evidence type="ECO:0000256" key="8">
    <source>
        <dbReference type="ARBA" id="ARBA00023128"/>
    </source>
</evidence>
<evidence type="ECO:0000313" key="13">
    <source>
        <dbReference type="EMBL" id="PPQ77387.1"/>
    </source>
</evidence>
<evidence type="ECO:0000256" key="5">
    <source>
        <dbReference type="ARBA" id="ARBA00022792"/>
    </source>
</evidence>
<keyword evidence="9" id="KW-0472">Membrane</keyword>
<evidence type="ECO:0000256" key="10">
    <source>
        <dbReference type="PIRSR" id="PIRSR600223-1"/>
    </source>
</evidence>
<comment type="caution">
    <text evidence="13">The sequence shown here is derived from an EMBL/GenBank/DDBJ whole genome shotgun (WGS) entry which is preliminary data.</text>
</comment>
<evidence type="ECO:0000256" key="11">
    <source>
        <dbReference type="RuleBase" id="RU362041"/>
    </source>
</evidence>
<comment type="similarity">
    <text evidence="2">Belongs to the peptidase S26 family. IMP2 subfamily.</text>
</comment>
<keyword evidence="5 11" id="KW-0999">Mitochondrion inner membrane</keyword>
<keyword evidence="4" id="KW-0812">Transmembrane</keyword>
<dbReference type="Pfam" id="PF10502">
    <property type="entry name" value="Peptidase_S26"/>
    <property type="match status" value="1"/>
</dbReference>
<accession>A0A409WFV9</accession>
<keyword evidence="14" id="KW-1185">Reference proteome</keyword>
<feature type="active site" evidence="10">
    <location>
        <position position="86"/>
    </location>
</feature>
<comment type="subcellular location">
    <subcellularLocation>
        <location evidence="1">Mitochondrion inner membrane</location>
        <topology evidence="1">Single-pass membrane protein</topology>
    </subcellularLocation>
</comment>
<evidence type="ECO:0000256" key="3">
    <source>
        <dbReference type="ARBA" id="ARBA00022670"/>
    </source>
</evidence>
<organism evidence="13 14">
    <name type="scientific">Psilocybe cyanescens</name>
    <dbReference type="NCBI Taxonomy" id="93625"/>
    <lineage>
        <taxon>Eukaryota</taxon>
        <taxon>Fungi</taxon>
        <taxon>Dikarya</taxon>
        <taxon>Basidiomycota</taxon>
        <taxon>Agaricomycotina</taxon>
        <taxon>Agaricomycetes</taxon>
        <taxon>Agaricomycetidae</taxon>
        <taxon>Agaricales</taxon>
        <taxon>Agaricineae</taxon>
        <taxon>Strophariaceae</taxon>
        <taxon>Psilocybe</taxon>
    </lineage>
</organism>
<keyword evidence="6 11" id="KW-0378">Hydrolase</keyword>
<evidence type="ECO:0000256" key="6">
    <source>
        <dbReference type="ARBA" id="ARBA00022801"/>
    </source>
</evidence>
<proteinExistence type="inferred from homology"/>
<keyword evidence="8 11" id="KW-0496">Mitochondrion</keyword>
<evidence type="ECO:0000256" key="4">
    <source>
        <dbReference type="ARBA" id="ARBA00022692"/>
    </source>
</evidence>
<name>A0A409WFV9_PSICY</name>
<evidence type="ECO:0000256" key="7">
    <source>
        <dbReference type="ARBA" id="ARBA00022989"/>
    </source>
</evidence>
<dbReference type="Proteomes" id="UP000283269">
    <property type="component" value="Unassembled WGS sequence"/>
</dbReference>
<evidence type="ECO:0000256" key="9">
    <source>
        <dbReference type="ARBA" id="ARBA00023136"/>
    </source>
</evidence>
<dbReference type="InterPro" id="IPR036286">
    <property type="entry name" value="LexA/Signal_pep-like_sf"/>
</dbReference>
<dbReference type="GO" id="GO:0004252">
    <property type="term" value="F:serine-type endopeptidase activity"/>
    <property type="evidence" value="ECO:0007669"/>
    <property type="project" value="InterPro"/>
</dbReference>
<keyword evidence="3 11" id="KW-0645">Protease</keyword>
<dbReference type="EMBL" id="NHYD01003440">
    <property type="protein sequence ID" value="PPQ77387.1"/>
    <property type="molecule type" value="Genomic_DNA"/>
</dbReference>
<dbReference type="PANTHER" id="PTHR46041">
    <property type="entry name" value="MITOCHONDRIAL INNER MEMBRANE PROTEASE SUBUNIT 2"/>
    <property type="match status" value="1"/>
</dbReference>
<feature type="active site" evidence="10">
    <location>
        <position position="37"/>
    </location>
</feature>
<feature type="domain" description="Peptidase S26" evidence="12">
    <location>
        <begin position="17"/>
        <end position="97"/>
    </location>
</feature>
<dbReference type="GO" id="GO:0006465">
    <property type="term" value="P:signal peptide processing"/>
    <property type="evidence" value="ECO:0007669"/>
    <property type="project" value="InterPro"/>
</dbReference>
<dbReference type="NCBIfam" id="TIGR02227">
    <property type="entry name" value="sigpep_I_bact"/>
    <property type="match status" value="1"/>
</dbReference>
<evidence type="ECO:0000313" key="14">
    <source>
        <dbReference type="Proteomes" id="UP000283269"/>
    </source>
</evidence>
<sequence>MNNFWLCRKLWSYLYWTPAIVFLSDHFFHVKTITGRSMQPTLNPDSSQWRDVALFSKFAVREAQEYGRGDIVTIRSPENPKYVLIKRIIAMEGDIVKTLPPYPDLEATVPQGHVWIEGQESMPLIGKCPPGDEHFLSDDSNRFGPVSKGLIESKLLMIIWPPQRFGSVNVKANPTKGLSLNDEQRRELSRHARVQISASSFSSGQ</sequence>
<dbReference type="GO" id="GO:0042720">
    <property type="term" value="C:mitochondrial inner membrane peptidase complex"/>
    <property type="evidence" value="ECO:0007669"/>
    <property type="project" value="InterPro"/>
</dbReference>
<evidence type="ECO:0000256" key="1">
    <source>
        <dbReference type="ARBA" id="ARBA00004434"/>
    </source>
</evidence>
<dbReference type="OrthoDB" id="308440at2759"/>
<dbReference type="Gene3D" id="2.10.109.10">
    <property type="entry name" value="Umud Fragment, subunit A"/>
    <property type="match status" value="1"/>
</dbReference>
<dbReference type="InParanoid" id="A0A409WFV9"/>
<reference evidence="13 14" key="1">
    <citation type="journal article" date="2018" name="Evol. Lett.">
        <title>Horizontal gene cluster transfer increased hallucinogenic mushroom diversity.</title>
        <authorList>
            <person name="Reynolds H.T."/>
            <person name="Vijayakumar V."/>
            <person name="Gluck-Thaler E."/>
            <person name="Korotkin H.B."/>
            <person name="Matheny P.B."/>
            <person name="Slot J.C."/>
        </authorList>
    </citation>
    <scope>NUCLEOTIDE SEQUENCE [LARGE SCALE GENOMIC DNA]</scope>
    <source>
        <strain evidence="13 14">2631</strain>
    </source>
</reference>
<dbReference type="PRINTS" id="PR00727">
    <property type="entry name" value="LEADERPTASE"/>
</dbReference>
<keyword evidence="7" id="KW-1133">Transmembrane helix</keyword>
<dbReference type="InterPro" id="IPR019533">
    <property type="entry name" value="Peptidase_S26"/>
</dbReference>
<gene>
    <name evidence="13" type="ORF">CVT25_010969</name>
</gene>
<dbReference type="InterPro" id="IPR000223">
    <property type="entry name" value="Pept_S26A_signal_pept_1"/>
</dbReference>
<dbReference type="PANTHER" id="PTHR46041:SF2">
    <property type="entry name" value="MITOCHONDRIAL INNER MEMBRANE PROTEASE SUBUNIT 2"/>
    <property type="match status" value="1"/>
</dbReference>
<evidence type="ECO:0000256" key="2">
    <source>
        <dbReference type="ARBA" id="ARBA00007066"/>
    </source>
</evidence>
<dbReference type="CDD" id="cd06530">
    <property type="entry name" value="S26_SPase_I"/>
    <property type="match status" value="1"/>
</dbReference>
<protein>
    <recommendedName>
        <fullName evidence="11">Mitochondrial inner membrane protease subunit</fullName>
        <ecNumber evidence="11">3.4.21.-</ecNumber>
    </recommendedName>
</protein>
<dbReference type="GO" id="GO:0006627">
    <property type="term" value="P:protein processing involved in protein targeting to mitochondrion"/>
    <property type="evidence" value="ECO:0007669"/>
    <property type="project" value="InterPro"/>
</dbReference>
<dbReference type="STRING" id="93625.A0A409WFV9"/>